<reference evidence="1 2" key="1">
    <citation type="submission" date="2019-07" db="EMBL/GenBank/DDBJ databases">
        <authorList>
            <person name="Zhou L.-Y."/>
        </authorList>
    </citation>
    <scope>NUCLEOTIDE SEQUENCE [LARGE SCALE GENOMIC DNA]</scope>
    <source>
        <strain evidence="1 2">YIM 101269</strain>
    </source>
</reference>
<evidence type="ECO:0000313" key="1">
    <source>
        <dbReference type="EMBL" id="TRY18155.1"/>
    </source>
</evidence>
<name>A0A553K0D7_9ACTN</name>
<dbReference type="SUPFAM" id="SSF142906">
    <property type="entry name" value="YjbR-like"/>
    <property type="match status" value="1"/>
</dbReference>
<keyword evidence="2" id="KW-1185">Reference proteome</keyword>
<organism evidence="1 2">
    <name type="scientific">Tessaracoccus rhinocerotis</name>
    <dbReference type="NCBI Taxonomy" id="1689449"/>
    <lineage>
        <taxon>Bacteria</taxon>
        <taxon>Bacillati</taxon>
        <taxon>Actinomycetota</taxon>
        <taxon>Actinomycetes</taxon>
        <taxon>Propionibacteriales</taxon>
        <taxon>Propionibacteriaceae</taxon>
        <taxon>Tessaracoccus</taxon>
    </lineage>
</organism>
<dbReference type="InterPro" id="IPR038056">
    <property type="entry name" value="YjbR-like_sf"/>
</dbReference>
<protein>
    <submittedName>
        <fullName evidence="1">MmcQ/YjbR family DNA-binding protein</fullName>
    </submittedName>
</protein>
<dbReference type="Proteomes" id="UP000317638">
    <property type="component" value="Unassembled WGS sequence"/>
</dbReference>
<proteinExistence type="predicted"/>
<dbReference type="AlphaFoldDB" id="A0A553K0D7"/>
<sequence>MAHPPRFSEDDPYLQRFRDLALALPGAGEKIAHGRPVFFTRKVFAYYGMSTKTDGEWVQHPQSVCLLLSEDERLAARGLPTCWVPGYIGPFGWLGFDIDEETDWDELAEWVDDSYRMTAPKKLVDELDGRAGG</sequence>
<keyword evidence="1" id="KW-0238">DNA-binding</keyword>
<dbReference type="GO" id="GO:0003677">
    <property type="term" value="F:DNA binding"/>
    <property type="evidence" value="ECO:0007669"/>
    <property type="project" value="UniProtKB-KW"/>
</dbReference>
<dbReference type="Pfam" id="PF04237">
    <property type="entry name" value="YjbR"/>
    <property type="match status" value="1"/>
</dbReference>
<comment type="caution">
    <text evidence="1">The sequence shown here is derived from an EMBL/GenBank/DDBJ whole genome shotgun (WGS) entry which is preliminary data.</text>
</comment>
<dbReference type="InterPro" id="IPR058532">
    <property type="entry name" value="YjbR/MT2646/Rv2570-like"/>
</dbReference>
<evidence type="ECO:0000313" key="2">
    <source>
        <dbReference type="Proteomes" id="UP000317638"/>
    </source>
</evidence>
<dbReference type="EMBL" id="VKKG01000003">
    <property type="protein sequence ID" value="TRY18155.1"/>
    <property type="molecule type" value="Genomic_DNA"/>
</dbReference>
<gene>
    <name evidence="1" type="ORF">FOJ82_08865</name>
</gene>
<dbReference type="Gene3D" id="3.90.1150.30">
    <property type="match status" value="1"/>
</dbReference>
<dbReference type="RefSeq" id="WP_143938131.1">
    <property type="nucleotide sequence ID" value="NZ_VKKG01000003.1"/>
</dbReference>
<accession>A0A553K0D7</accession>
<dbReference type="OrthoDB" id="8479417at2"/>